<feature type="region of interest" description="Disordered" evidence="1">
    <location>
        <begin position="38"/>
        <end position="60"/>
    </location>
</feature>
<feature type="domain" description="Pyrrolo-quinoline quinone repeat" evidence="2">
    <location>
        <begin position="196"/>
        <end position="366"/>
    </location>
</feature>
<feature type="domain" description="Pyrrolo-quinoline quinone repeat" evidence="2">
    <location>
        <begin position="64"/>
        <end position="177"/>
    </location>
</feature>
<dbReference type="Proteomes" id="UP000322699">
    <property type="component" value="Unassembled WGS sequence"/>
</dbReference>
<dbReference type="PANTHER" id="PTHR34512">
    <property type="entry name" value="CELL SURFACE PROTEIN"/>
    <property type="match status" value="1"/>
</dbReference>
<dbReference type="InterPro" id="IPR002372">
    <property type="entry name" value="PQQ_rpt_dom"/>
</dbReference>
<dbReference type="InterPro" id="IPR015943">
    <property type="entry name" value="WD40/YVTN_repeat-like_dom_sf"/>
</dbReference>
<keyword evidence="4" id="KW-1185">Reference proteome</keyword>
<dbReference type="InterPro" id="IPR011047">
    <property type="entry name" value="Quinoprotein_ADH-like_sf"/>
</dbReference>
<dbReference type="AlphaFoldDB" id="A0A5B1CFU3"/>
<dbReference type="InterPro" id="IPR018391">
    <property type="entry name" value="PQQ_b-propeller_rpt"/>
</dbReference>
<dbReference type="SUPFAM" id="SSF50998">
    <property type="entry name" value="Quinoprotein alcohol dehydrogenase-like"/>
    <property type="match status" value="1"/>
</dbReference>
<organism evidence="3 4">
    <name type="scientific">Rubripirellula obstinata</name>
    <dbReference type="NCBI Taxonomy" id="406547"/>
    <lineage>
        <taxon>Bacteria</taxon>
        <taxon>Pseudomonadati</taxon>
        <taxon>Planctomycetota</taxon>
        <taxon>Planctomycetia</taxon>
        <taxon>Pirellulales</taxon>
        <taxon>Pirellulaceae</taxon>
        <taxon>Rubripirellula</taxon>
    </lineage>
</organism>
<dbReference type="SMART" id="SM00564">
    <property type="entry name" value="PQQ"/>
    <property type="match status" value="4"/>
</dbReference>
<dbReference type="PANTHER" id="PTHR34512:SF30">
    <property type="entry name" value="OUTER MEMBRANE PROTEIN ASSEMBLY FACTOR BAMB"/>
    <property type="match status" value="1"/>
</dbReference>
<reference evidence="3 4" key="1">
    <citation type="submission" date="2019-08" db="EMBL/GenBank/DDBJ databases">
        <title>Deep-cultivation of Planctomycetes and their phenomic and genomic characterization uncovers novel biology.</title>
        <authorList>
            <person name="Wiegand S."/>
            <person name="Jogler M."/>
            <person name="Boedeker C."/>
            <person name="Pinto D."/>
            <person name="Vollmers J."/>
            <person name="Rivas-Marin E."/>
            <person name="Kohn T."/>
            <person name="Peeters S.H."/>
            <person name="Heuer A."/>
            <person name="Rast P."/>
            <person name="Oberbeckmann S."/>
            <person name="Bunk B."/>
            <person name="Jeske O."/>
            <person name="Meyerdierks A."/>
            <person name="Storesund J.E."/>
            <person name="Kallscheuer N."/>
            <person name="Luecker S."/>
            <person name="Lage O.M."/>
            <person name="Pohl T."/>
            <person name="Merkel B.J."/>
            <person name="Hornburger P."/>
            <person name="Mueller R.-W."/>
            <person name="Bruemmer F."/>
            <person name="Labrenz M."/>
            <person name="Spormann A.M."/>
            <person name="Op Den Camp H."/>
            <person name="Overmann J."/>
            <person name="Amann R."/>
            <person name="Jetten M.S.M."/>
            <person name="Mascher T."/>
            <person name="Medema M.H."/>
            <person name="Devos D.P."/>
            <person name="Kaster A.-K."/>
            <person name="Ovreas L."/>
            <person name="Rohde M."/>
            <person name="Galperin M.Y."/>
            <person name="Jogler C."/>
        </authorList>
    </citation>
    <scope>NUCLEOTIDE SEQUENCE [LARGE SCALE GENOMIC DNA]</scope>
    <source>
        <strain evidence="3 4">LF1</strain>
    </source>
</reference>
<dbReference type="Gene3D" id="2.130.10.10">
    <property type="entry name" value="YVTN repeat-like/Quinoprotein amine dehydrogenase"/>
    <property type="match status" value="2"/>
</dbReference>
<evidence type="ECO:0000313" key="4">
    <source>
        <dbReference type="Proteomes" id="UP000322699"/>
    </source>
</evidence>
<evidence type="ECO:0000313" key="3">
    <source>
        <dbReference type="EMBL" id="KAA1260068.1"/>
    </source>
</evidence>
<accession>A0A5B1CFU3</accession>
<evidence type="ECO:0000256" key="1">
    <source>
        <dbReference type="SAM" id="MobiDB-lite"/>
    </source>
</evidence>
<dbReference type="EMBL" id="VRLW01000001">
    <property type="protein sequence ID" value="KAA1260068.1"/>
    <property type="molecule type" value="Genomic_DNA"/>
</dbReference>
<dbReference type="RefSeq" id="WP_162273164.1">
    <property type="nucleotide sequence ID" value="NZ_LWSK01000008.1"/>
</dbReference>
<protein>
    <submittedName>
        <fullName evidence="3">Outer membrane biogenesis protein BamB</fullName>
    </submittedName>
</protein>
<proteinExistence type="predicted"/>
<comment type="caution">
    <text evidence="3">The sequence shown here is derived from an EMBL/GenBank/DDBJ whole genome shotgun (WGS) entry which is preliminary data.</text>
</comment>
<evidence type="ECO:0000259" key="2">
    <source>
        <dbReference type="Pfam" id="PF13360"/>
    </source>
</evidence>
<dbReference type="Pfam" id="PF13360">
    <property type="entry name" value="PQQ_2"/>
    <property type="match status" value="2"/>
</dbReference>
<name>A0A5B1CFU3_9BACT</name>
<gene>
    <name evidence="3" type="ORF">LF1_26070</name>
</gene>
<sequence length="446" mass="47817">MLRLPMPIPDFAFHLRPAAVICGLVLASLTGIEPGSALAGDSWPQWRGPNQNGDAGKGDYPIRWDEQTNVMWKTSIQGKGGSTPVVSGATAYLTTGFDGENRLVAISIDDGTEKWTKTIGADRGLKHRKGGGANPSPVTKDDLVYAYFRSGDLGCVNSEGEIQWQINVQEEHGPDRLKWDLGTSLLMTQRALVIAVVQEGDSYLLALDPKTGDQLWKVDRNLEAPAEANDSYATPVSVEVAGREAIAVLGADHLTLHDAADGNLMGKIGGLNPGQRTNFRSIASPVVSGDYVVCPYSRGETVTVFDTKKLVAGEGNESIVWFRDDVGSDVPTPAIFDDQVIFVGGSKKQRGTVSGVDLETGKTMWSLQVPLTRHDFSSSPLVAGQYVYVTGEEGTTHVIGPLDEESPRVISSNSLGDDEPYTTASPIAIGDSLIIRTKSNLYRIGS</sequence>